<dbReference type="Pfam" id="PF00266">
    <property type="entry name" value="Aminotran_5"/>
    <property type="match status" value="1"/>
</dbReference>
<protein>
    <submittedName>
        <fullName evidence="5">Pyridoxal-phosphate-dependent aminotransferase family protein</fullName>
    </submittedName>
</protein>
<name>A0ABV6G4Q2_9GAMM</name>
<dbReference type="Gene3D" id="3.40.640.10">
    <property type="entry name" value="Type I PLP-dependent aspartate aminotransferase-like (Major domain)"/>
    <property type="match status" value="1"/>
</dbReference>
<evidence type="ECO:0000256" key="2">
    <source>
        <dbReference type="ARBA" id="ARBA00009236"/>
    </source>
</evidence>
<feature type="domain" description="Aminotransferase class V" evidence="4">
    <location>
        <begin position="44"/>
        <end position="347"/>
    </location>
</feature>
<dbReference type="GO" id="GO:0008483">
    <property type="term" value="F:transaminase activity"/>
    <property type="evidence" value="ECO:0007669"/>
    <property type="project" value="UniProtKB-KW"/>
</dbReference>
<dbReference type="InterPro" id="IPR015421">
    <property type="entry name" value="PyrdxlP-dep_Trfase_major"/>
</dbReference>
<gene>
    <name evidence="5" type="ORF">ACFFHW_10900</name>
</gene>
<dbReference type="PIRSF" id="PIRSF000524">
    <property type="entry name" value="SPT"/>
    <property type="match status" value="1"/>
</dbReference>
<dbReference type="RefSeq" id="WP_019950353.1">
    <property type="nucleotide sequence ID" value="NZ_JBHLVX010000042.1"/>
</dbReference>
<dbReference type="InterPro" id="IPR024169">
    <property type="entry name" value="SP_NH2Trfase/AEP_transaminase"/>
</dbReference>
<accession>A0ABV6G4Q2</accession>
<dbReference type="SUPFAM" id="SSF53383">
    <property type="entry name" value="PLP-dependent transferases"/>
    <property type="match status" value="1"/>
</dbReference>
<evidence type="ECO:0000259" key="4">
    <source>
        <dbReference type="Pfam" id="PF00266"/>
    </source>
</evidence>
<dbReference type="InterPro" id="IPR015422">
    <property type="entry name" value="PyrdxlP-dep_Trfase_small"/>
</dbReference>
<dbReference type="Gene3D" id="3.90.1150.10">
    <property type="entry name" value="Aspartate Aminotransferase, domain 1"/>
    <property type="match status" value="1"/>
</dbReference>
<evidence type="ECO:0000313" key="5">
    <source>
        <dbReference type="EMBL" id="MFC0268483.1"/>
    </source>
</evidence>
<dbReference type="PANTHER" id="PTHR21152:SF40">
    <property type="entry name" value="ALANINE--GLYOXYLATE AMINOTRANSFERASE"/>
    <property type="match status" value="1"/>
</dbReference>
<keyword evidence="3" id="KW-0663">Pyridoxal phosphate</keyword>
<comment type="cofactor">
    <cofactor evidence="1">
        <name>pyridoxal 5'-phosphate</name>
        <dbReference type="ChEBI" id="CHEBI:597326"/>
    </cofactor>
</comment>
<dbReference type="PANTHER" id="PTHR21152">
    <property type="entry name" value="AMINOTRANSFERASE CLASS V"/>
    <property type="match status" value="1"/>
</dbReference>
<dbReference type="EMBL" id="JBHLVX010000042">
    <property type="protein sequence ID" value="MFC0268483.1"/>
    <property type="molecule type" value="Genomic_DNA"/>
</dbReference>
<keyword evidence="6" id="KW-1185">Reference proteome</keyword>
<reference evidence="5 6" key="1">
    <citation type="submission" date="2024-09" db="EMBL/GenBank/DDBJ databases">
        <authorList>
            <person name="Sun Q."/>
            <person name="Mori K."/>
        </authorList>
    </citation>
    <scope>NUCLEOTIDE SEQUENCE [LARGE SCALE GENOMIC DNA]</scope>
    <source>
        <strain evidence="5 6">CCM 7415</strain>
    </source>
</reference>
<sequence>MKSDPIHPPYRMLMGPGPIDADPRVLRAMSAALVGQYDPAMTGWMNETMGLYREVFRTDNQATMLIDGTSRAGIEAALVSLLEPGDRVLVPVFGRFGNLLREIAERCDAEVHVIEAPWGEVFRPEQIEQAIREVQPKLLAVVQGDTSTTMCQPLEALGEICRRHGVLFYTDVTASLAGNEFRADDWGLDAVTAGLQKCLAGPSGSAPITLSPRAVEVINRRRHVEAGLKKEGDDDARGLRIRSNYFDLAMIMDYWSEARLNHHTEATSMLYAARECARLLVEEGMDNAIARHRLHGRAMLAGVQGLGLRPFGDVDNKMHNVVGIEIPDGVDGEALRRTLIQDYAIEIGTSFGPLHGRIWRIGTMGYNARRDAVMTTLAALEQVLRHAGVTLNAGGGTGAAREIYQEG</sequence>
<evidence type="ECO:0000256" key="1">
    <source>
        <dbReference type="ARBA" id="ARBA00001933"/>
    </source>
</evidence>
<keyword evidence="5" id="KW-0032">Aminotransferase</keyword>
<dbReference type="InterPro" id="IPR000192">
    <property type="entry name" value="Aminotrans_V_dom"/>
</dbReference>
<evidence type="ECO:0000256" key="3">
    <source>
        <dbReference type="ARBA" id="ARBA00022898"/>
    </source>
</evidence>
<proteinExistence type="inferred from homology"/>
<organism evidence="5 6">
    <name type="scientific">Kushneria aurantia</name>
    <dbReference type="NCBI Taxonomy" id="504092"/>
    <lineage>
        <taxon>Bacteria</taxon>
        <taxon>Pseudomonadati</taxon>
        <taxon>Pseudomonadota</taxon>
        <taxon>Gammaproteobacteria</taxon>
        <taxon>Oceanospirillales</taxon>
        <taxon>Halomonadaceae</taxon>
        <taxon>Kushneria</taxon>
    </lineage>
</organism>
<comment type="similarity">
    <text evidence="2">Belongs to the class-V pyridoxal-phosphate-dependent aminotransferase family.</text>
</comment>
<comment type="caution">
    <text evidence="5">The sequence shown here is derived from an EMBL/GenBank/DDBJ whole genome shotgun (WGS) entry which is preliminary data.</text>
</comment>
<dbReference type="Proteomes" id="UP001589814">
    <property type="component" value="Unassembled WGS sequence"/>
</dbReference>
<dbReference type="InterPro" id="IPR015424">
    <property type="entry name" value="PyrdxlP-dep_Trfase"/>
</dbReference>
<keyword evidence="5" id="KW-0808">Transferase</keyword>
<evidence type="ECO:0000313" key="6">
    <source>
        <dbReference type="Proteomes" id="UP001589814"/>
    </source>
</evidence>